<dbReference type="EMBL" id="KN822036">
    <property type="protein sequence ID" value="KIM63222.1"/>
    <property type="molecule type" value="Genomic_DNA"/>
</dbReference>
<evidence type="ECO:0000313" key="2">
    <source>
        <dbReference type="Proteomes" id="UP000053989"/>
    </source>
</evidence>
<dbReference type="InParanoid" id="A0A0C3AE65"/>
<protein>
    <submittedName>
        <fullName evidence="1">Uncharacterized protein</fullName>
    </submittedName>
</protein>
<evidence type="ECO:0000313" key="1">
    <source>
        <dbReference type="EMBL" id="KIM63222.1"/>
    </source>
</evidence>
<dbReference type="Proteomes" id="UP000053989">
    <property type="component" value="Unassembled WGS sequence"/>
</dbReference>
<sequence length="85" mass="9136">MYIPTNVSFPDKSGEGVGGPYFVRENITTVPSPPLSKGSADIPYISWFSQCSTAICSLAGRSQDNRNASSDKCRPTVTMVVRPGH</sequence>
<dbReference type="HOGENOM" id="CLU_2513965_0_0_1"/>
<organism evidence="1 2">
    <name type="scientific">Scleroderma citrinum Foug A</name>
    <dbReference type="NCBI Taxonomy" id="1036808"/>
    <lineage>
        <taxon>Eukaryota</taxon>
        <taxon>Fungi</taxon>
        <taxon>Dikarya</taxon>
        <taxon>Basidiomycota</taxon>
        <taxon>Agaricomycotina</taxon>
        <taxon>Agaricomycetes</taxon>
        <taxon>Agaricomycetidae</taxon>
        <taxon>Boletales</taxon>
        <taxon>Sclerodermatineae</taxon>
        <taxon>Sclerodermataceae</taxon>
        <taxon>Scleroderma</taxon>
    </lineage>
</organism>
<gene>
    <name evidence="1" type="ORF">SCLCIDRAFT_761001</name>
</gene>
<reference evidence="1 2" key="1">
    <citation type="submission" date="2014-04" db="EMBL/GenBank/DDBJ databases">
        <authorList>
            <consortium name="DOE Joint Genome Institute"/>
            <person name="Kuo A."/>
            <person name="Kohler A."/>
            <person name="Nagy L.G."/>
            <person name="Floudas D."/>
            <person name="Copeland A."/>
            <person name="Barry K.W."/>
            <person name="Cichocki N."/>
            <person name="Veneault-Fourrey C."/>
            <person name="LaButti K."/>
            <person name="Lindquist E.A."/>
            <person name="Lipzen A."/>
            <person name="Lundell T."/>
            <person name="Morin E."/>
            <person name="Murat C."/>
            <person name="Sun H."/>
            <person name="Tunlid A."/>
            <person name="Henrissat B."/>
            <person name="Grigoriev I.V."/>
            <person name="Hibbett D.S."/>
            <person name="Martin F."/>
            <person name="Nordberg H.P."/>
            <person name="Cantor M.N."/>
            <person name="Hua S.X."/>
        </authorList>
    </citation>
    <scope>NUCLEOTIDE SEQUENCE [LARGE SCALE GENOMIC DNA]</scope>
    <source>
        <strain evidence="1 2">Foug A</strain>
    </source>
</reference>
<dbReference type="AlphaFoldDB" id="A0A0C3AE65"/>
<proteinExistence type="predicted"/>
<keyword evidence="2" id="KW-1185">Reference proteome</keyword>
<name>A0A0C3AE65_9AGAM</name>
<reference evidence="2" key="2">
    <citation type="submission" date="2015-01" db="EMBL/GenBank/DDBJ databases">
        <title>Evolutionary Origins and Diversification of the Mycorrhizal Mutualists.</title>
        <authorList>
            <consortium name="DOE Joint Genome Institute"/>
            <consortium name="Mycorrhizal Genomics Consortium"/>
            <person name="Kohler A."/>
            <person name="Kuo A."/>
            <person name="Nagy L.G."/>
            <person name="Floudas D."/>
            <person name="Copeland A."/>
            <person name="Barry K.W."/>
            <person name="Cichocki N."/>
            <person name="Veneault-Fourrey C."/>
            <person name="LaButti K."/>
            <person name="Lindquist E.A."/>
            <person name="Lipzen A."/>
            <person name="Lundell T."/>
            <person name="Morin E."/>
            <person name="Murat C."/>
            <person name="Riley R."/>
            <person name="Ohm R."/>
            <person name="Sun H."/>
            <person name="Tunlid A."/>
            <person name="Henrissat B."/>
            <person name="Grigoriev I.V."/>
            <person name="Hibbett D.S."/>
            <person name="Martin F."/>
        </authorList>
    </citation>
    <scope>NUCLEOTIDE SEQUENCE [LARGE SCALE GENOMIC DNA]</scope>
    <source>
        <strain evidence="2">Foug A</strain>
    </source>
</reference>
<accession>A0A0C3AE65</accession>